<dbReference type="CDD" id="cd14265">
    <property type="entry name" value="UDPK_IM_like"/>
    <property type="match status" value="1"/>
</dbReference>
<evidence type="ECO:0000256" key="15">
    <source>
        <dbReference type="SAM" id="Phobius"/>
    </source>
</evidence>
<evidence type="ECO:0000256" key="5">
    <source>
        <dbReference type="ARBA" id="ARBA00022679"/>
    </source>
</evidence>
<evidence type="ECO:0000313" key="17">
    <source>
        <dbReference type="Proteomes" id="UP001597493"/>
    </source>
</evidence>
<gene>
    <name evidence="16" type="ORF">ACFSW5_15405</name>
</gene>
<dbReference type="InterPro" id="IPR000829">
    <property type="entry name" value="DAGK"/>
</dbReference>
<keyword evidence="13" id="KW-0594">Phospholipid biosynthesis</keyword>
<dbReference type="PROSITE" id="PS01069">
    <property type="entry name" value="DAGK_PROKAR"/>
    <property type="match status" value="1"/>
</dbReference>
<evidence type="ECO:0000256" key="4">
    <source>
        <dbReference type="ARBA" id="ARBA00022516"/>
    </source>
</evidence>
<name>A0ABW5QZ26_9BACL</name>
<keyword evidence="6 15" id="KW-0812">Transmembrane</keyword>
<dbReference type="InterPro" id="IPR033717">
    <property type="entry name" value="UDPK"/>
</dbReference>
<proteinExistence type="inferred from homology"/>
<protein>
    <submittedName>
        <fullName evidence="16">Diacylglycerol kinase family protein</fullName>
        <ecNumber evidence="16">2.7.1.-</ecNumber>
    </submittedName>
</protein>
<dbReference type="EC" id="2.7.1.-" evidence="16"/>
<keyword evidence="14" id="KW-1208">Phospholipid metabolism</keyword>
<evidence type="ECO:0000256" key="7">
    <source>
        <dbReference type="ARBA" id="ARBA00022741"/>
    </source>
</evidence>
<evidence type="ECO:0000256" key="3">
    <source>
        <dbReference type="ARBA" id="ARBA00022475"/>
    </source>
</evidence>
<keyword evidence="3" id="KW-1003">Cell membrane</keyword>
<evidence type="ECO:0000313" key="16">
    <source>
        <dbReference type="EMBL" id="MFD2661639.1"/>
    </source>
</evidence>
<keyword evidence="4" id="KW-0444">Lipid biosynthesis</keyword>
<evidence type="ECO:0000256" key="8">
    <source>
        <dbReference type="ARBA" id="ARBA00022777"/>
    </source>
</evidence>
<keyword evidence="5 16" id="KW-0808">Transferase</keyword>
<sequence length="119" mass="12457">MKRFGRSFRYACEGVAYGLRTQRHMRFHLSAAAVAAAVGLIVRIGLLEWALLLLTMAGVIAAELINTAIEKAVDLASPAVHPLAKAAKDTAAGAVLVLAVAAAAVGLIILGPPLWELIF</sequence>
<dbReference type="PANTHER" id="PTHR34299">
    <property type="entry name" value="DIACYLGLYCEROL KINASE"/>
    <property type="match status" value="1"/>
</dbReference>
<keyword evidence="9" id="KW-0067">ATP-binding</keyword>
<keyword evidence="8 16" id="KW-0418">Kinase</keyword>
<keyword evidence="17" id="KW-1185">Reference proteome</keyword>
<evidence type="ECO:0000256" key="11">
    <source>
        <dbReference type="ARBA" id="ARBA00023098"/>
    </source>
</evidence>
<feature type="transmembrane region" description="Helical" evidence="15">
    <location>
        <begin position="50"/>
        <end position="69"/>
    </location>
</feature>
<dbReference type="Pfam" id="PF01219">
    <property type="entry name" value="DAGK_prokar"/>
    <property type="match status" value="1"/>
</dbReference>
<evidence type="ECO:0000256" key="12">
    <source>
        <dbReference type="ARBA" id="ARBA00023136"/>
    </source>
</evidence>
<dbReference type="EMBL" id="JBHUMY010000016">
    <property type="protein sequence ID" value="MFD2661639.1"/>
    <property type="molecule type" value="Genomic_DNA"/>
</dbReference>
<evidence type="ECO:0000256" key="9">
    <source>
        <dbReference type="ARBA" id="ARBA00022840"/>
    </source>
</evidence>
<dbReference type="Gene3D" id="1.10.287.3610">
    <property type="match status" value="1"/>
</dbReference>
<reference evidence="17" key="1">
    <citation type="journal article" date="2019" name="Int. J. Syst. Evol. Microbiol.">
        <title>The Global Catalogue of Microorganisms (GCM) 10K type strain sequencing project: providing services to taxonomists for standard genome sequencing and annotation.</title>
        <authorList>
            <consortium name="The Broad Institute Genomics Platform"/>
            <consortium name="The Broad Institute Genome Sequencing Center for Infectious Disease"/>
            <person name="Wu L."/>
            <person name="Ma J."/>
        </authorList>
    </citation>
    <scope>NUCLEOTIDE SEQUENCE [LARGE SCALE GENOMIC DNA]</scope>
    <source>
        <strain evidence="17">TISTR 1827</strain>
    </source>
</reference>
<evidence type="ECO:0000256" key="2">
    <source>
        <dbReference type="ARBA" id="ARBA00005967"/>
    </source>
</evidence>
<evidence type="ECO:0000256" key="10">
    <source>
        <dbReference type="ARBA" id="ARBA00022989"/>
    </source>
</evidence>
<organism evidence="16 17">
    <name type="scientific">Paenibacillus thailandensis</name>
    <dbReference type="NCBI Taxonomy" id="393250"/>
    <lineage>
        <taxon>Bacteria</taxon>
        <taxon>Bacillati</taxon>
        <taxon>Bacillota</taxon>
        <taxon>Bacilli</taxon>
        <taxon>Bacillales</taxon>
        <taxon>Paenibacillaceae</taxon>
        <taxon>Paenibacillus</taxon>
    </lineage>
</organism>
<dbReference type="InterPro" id="IPR036945">
    <property type="entry name" value="DAGK_sf"/>
</dbReference>
<keyword evidence="7" id="KW-0547">Nucleotide-binding</keyword>
<dbReference type="Proteomes" id="UP001597493">
    <property type="component" value="Unassembled WGS sequence"/>
</dbReference>
<dbReference type="RefSeq" id="WP_379274758.1">
    <property type="nucleotide sequence ID" value="NZ_JBHUGT010000001.1"/>
</dbReference>
<evidence type="ECO:0000256" key="14">
    <source>
        <dbReference type="ARBA" id="ARBA00023264"/>
    </source>
</evidence>
<dbReference type="PANTHER" id="PTHR34299:SF1">
    <property type="entry name" value="DIACYLGLYCEROL KINASE"/>
    <property type="match status" value="1"/>
</dbReference>
<keyword evidence="12 15" id="KW-0472">Membrane</keyword>
<accession>A0ABW5QZ26</accession>
<dbReference type="InterPro" id="IPR030492">
    <property type="entry name" value="RHD_CS"/>
</dbReference>
<feature type="transmembrane region" description="Helical" evidence="15">
    <location>
        <begin position="90"/>
        <end position="110"/>
    </location>
</feature>
<feature type="transmembrane region" description="Helical" evidence="15">
    <location>
        <begin position="27"/>
        <end position="44"/>
    </location>
</feature>
<comment type="caution">
    <text evidence="16">The sequence shown here is derived from an EMBL/GenBank/DDBJ whole genome shotgun (WGS) entry which is preliminary data.</text>
</comment>
<evidence type="ECO:0000256" key="6">
    <source>
        <dbReference type="ARBA" id="ARBA00022692"/>
    </source>
</evidence>
<dbReference type="GO" id="GO:0016301">
    <property type="term" value="F:kinase activity"/>
    <property type="evidence" value="ECO:0007669"/>
    <property type="project" value="UniProtKB-KW"/>
</dbReference>
<dbReference type="PROSITE" id="PS01204">
    <property type="entry name" value="REL_1"/>
    <property type="match status" value="1"/>
</dbReference>
<keyword evidence="10 15" id="KW-1133">Transmembrane helix</keyword>
<keyword evidence="11" id="KW-0443">Lipid metabolism</keyword>
<comment type="subcellular location">
    <subcellularLocation>
        <location evidence="1">Cell membrane</location>
        <topology evidence="1">Multi-pass membrane protein</topology>
    </subcellularLocation>
</comment>
<evidence type="ECO:0000256" key="13">
    <source>
        <dbReference type="ARBA" id="ARBA00023209"/>
    </source>
</evidence>
<comment type="similarity">
    <text evidence="2">Belongs to the bacterial diacylglycerol kinase family.</text>
</comment>
<evidence type="ECO:0000256" key="1">
    <source>
        <dbReference type="ARBA" id="ARBA00004651"/>
    </source>
</evidence>